<feature type="domain" description="Calcineurin-like phosphoesterase C-terminal" evidence="3">
    <location>
        <begin position="266"/>
        <end position="353"/>
    </location>
</feature>
<evidence type="ECO:0000259" key="3">
    <source>
        <dbReference type="Pfam" id="PF16370"/>
    </source>
</evidence>
<proteinExistence type="predicted"/>
<organism evidence="4 5">
    <name type="scientific">Desulfurobacterium atlanticum</name>
    <dbReference type="NCBI Taxonomy" id="240169"/>
    <lineage>
        <taxon>Bacteria</taxon>
        <taxon>Pseudomonadati</taxon>
        <taxon>Aquificota</taxon>
        <taxon>Aquificia</taxon>
        <taxon>Desulfurobacteriales</taxon>
        <taxon>Desulfurobacteriaceae</taxon>
        <taxon>Desulfurobacterium</taxon>
    </lineage>
</organism>
<dbReference type="InterPro" id="IPR004843">
    <property type="entry name" value="Calcineurin-like_PHP"/>
</dbReference>
<evidence type="ECO:0000259" key="2">
    <source>
        <dbReference type="Pfam" id="PF00149"/>
    </source>
</evidence>
<dbReference type="PANTHER" id="PTHR43143">
    <property type="entry name" value="METALLOPHOSPHOESTERASE, CALCINEURIN SUPERFAMILY"/>
    <property type="match status" value="1"/>
</dbReference>
<accession>A0A238ZMJ5</accession>
<feature type="chain" id="PRO_5012353569" evidence="1">
    <location>
        <begin position="22"/>
        <end position="890"/>
    </location>
</feature>
<dbReference type="InterPro" id="IPR032288">
    <property type="entry name" value="Metallophos_C"/>
</dbReference>
<sequence length="890" mass="97367">MAVFKKSRLLLVVLSASCLLAGAGCSNGVNNEANNETKYGEAFFTHFADIHLTNDTEVADVFGGTIPPVTTMKKAVAEVLSMEPEVVVDTGDIVALADSHDLDTDERWFKLVESTIYNPIVDSGIPFLFAPGNHDQAGIKVNDIDKDDPRYGNGLIFEYIDKDKDTTYYSYDKGNYHFVMLDPEEIPETGYRAVRLPQEQLDWLKEDLEANKDKFIIIAYHQPLGSWEDESYSAFMDIIKPYKGHIAIVAGHTHDNRVIYRDGIPEYQDGAPCGDWWQTGKTPDGNPIGYAVYYIKDGEINRFYKGIGKTKQINLLNPVDVVINEPVAAEFNVYYENKTVEDVCYTIDNGTPVCFDVKPVVTPKITWYHVTGTITPTVIDNRNHDVEISVRTSDGEFYNRTIVYKFSDNPEMKISEITDDTNFEYYYGRFVTVNATVVTTAYDGNLLTIKDDTGSIVVWAGDCHHPEFSPGDMIKMRAQVTQFRGTKELKLVSADDVTIYGHQDIASQVTVLNSIAEAYEDYDSLENTIVQATGVVTAKFGNLVFIQDDSEGIAVWLGEASEVADKLSVGSNVTVSGELTKYNGMVEIVPVNADNVTINGESEVPSPKEITLDEVMDNLGTLVKISNVTVSDVSSSSVTISDGANTLTIYDKAGLGISSLVNVGDVVNVTGVIGYYIDKPEIFPRTNSDIEIVSTSSENETVTDNTTSVIVLDSIKEAYDNYSELEGKDIQVSGVVTADFGNLIFVQDDTQGIAVYSNIPDDVTVGSLVTISGTLTSYSGMVEIKPDSETDFTITGEGDLPEPAEASIQNIESYAGMLVKLTNVTIENVSSSSVTVTDGVNTLTVYCGKAGFDPSTFVNAGDTIDVVGVVGYYNDTPQIYPTAETDIIVK</sequence>
<dbReference type="RefSeq" id="WP_089323354.1">
    <property type="nucleotide sequence ID" value="NZ_FZOB01000009.1"/>
</dbReference>
<evidence type="ECO:0000313" key="5">
    <source>
        <dbReference type="Proteomes" id="UP000198405"/>
    </source>
</evidence>
<dbReference type="Gene3D" id="3.60.21.10">
    <property type="match status" value="1"/>
</dbReference>
<dbReference type="SUPFAM" id="SSF56300">
    <property type="entry name" value="Metallo-dependent phosphatases"/>
    <property type="match status" value="1"/>
</dbReference>
<dbReference type="Pfam" id="PF16370">
    <property type="entry name" value="MetallophosC"/>
    <property type="match status" value="1"/>
</dbReference>
<name>A0A238ZMJ5_9BACT</name>
<feature type="signal peptide" evidence="1">
    <location>
        <begin position="1"/>
        <end position="21"/>
    </location>
</feature>
<evidence type="ECO:0000313" key="4">
    <source>
        <dbReference type="EMBL" id="SNR83924.1"/>
    </source>
</evidence>
<dbReference type="SUPFAM" id="SSF50249">
    <property type="entry name" value="Nucleic acid-binding proteins"/>
    <property type="match status" value="1"/>
</dbReference>
<dbReference type="AlphaFoldDB" id="A0A238ZMJ5"/>
<dbReference type="Pfam" id="PF00149">
    <property type="entry name" value="Metallophos"/>
    <property type="match status" value="1"/>
</dbReference>
<keyword evidence="5" id="KW-1185">Reference proteome</keyword>
<dbReference type="OrthoDB" id="1776264at2"/>
<dbReference type="GO" id="GO:0016787">
    <property type="term" value="F:hydrolase activity"/>
    <property type="evidence" value="ECO:0007669"/>
    <property type="project" value="InterPro"/>
</dbReference>
<dbReference type="InterPro" id="IPR012340">
    <property type="entry name" value="NA-bd_OB-fold"/>
</dbReference>
<dbReference type="InterPro" id="IPR051918">
    <property type="entry name" value="STPP_CPPED1"/>
</dbReference>
<dbReference type="EMBL" id="FZOB01000009">
    <property type="protein sequence ID" value="SNR83924.1"/>
    <property type="molecule type" value="Genomic_DNA"/>
</dbReference>
<dbReference type="InterPro" id="IPR029052">
    <property type="entry name" value="Metallo-depent_PP-like"/>
</dbReference>
<keyword evidence="1" id="KW-0732">Signal</keyword>
<dbReference type="PANTHER" id="PTHR43143:SF1">
    <property type="entry name" value="SERINE_THREONINE-PROTEIN PHOSPHATASE CPPED1"/>
    <property type="match status" value="1"/>
</dbReference>
<evidence type="ECO:0000256" key="1">
    <source>
        <dbReference type="SAM" id="SignalP"/>
    </source>
</evidence>
<feature type="domain" description="Calcineurin-like phosphoesterase" evidence="2">
    <location>
        <begin position="44"/>
        <end position="255"/>
    </location>
</feature>
<protein>
    <submittedName>
        <fullName evidence="4">C terminal of Calcineurin-like phosphoesterase</fullName>
    </submittedName>
</protein>
<gene>
    <name evidence="4" type="ORF">SAMN06265340_10955</name>
</gene>
<dbReference type="CDD" id="cd04486">
    <property type="entry name" value="YhcR_OBF_like"/>
    <property type="match status" value="1"/>
</dbReference>
<dbReference type="Proteomes" id="UP000198405">
    <property type="component" value="Unassembled WGS sequence"/>
</dbReference>
<reference evidence="5" key="1">
    <citation type="submission" date="2017-06" db="EMBL/GenBank/DDBJ databases">
        <authorList>
            <person name="Varghese N."/>
            <person name="Submissions S."/>
        </authorList>
    </citation>
    <scope>NUCLEOTIDE SEQUENCE [LARGE SCALE GENOMIC DNA]</scope>
    <source>
        <strain evidence="5">DSM 15668</strain>
    </source>
</reference>
<dbReference type="PROSITE" id="PS51257">
    <property type="entry name" value="PROKAR_LIPOPROTEIN"/>
    <property type="match status" value="1"/>
</dbReference>